<organism evidence="2 3">
    <name type="scientific">Tetranychus urticae</name>
    <name type="common">Two-spotted spider mite</name>
    <dbReference type="NCBI Taxonomy" id="32264"/>
    <lineage>
        <taxon>Eukaryota</taxon>
        <taxon>Metazoa</taxon>
        <taxon>Ecdysozoa</taxon>
        <taxon>Arthropoda</taxon>
        <taxon>Chelicerata</taxon>
        <taxon>Arachnida</taxon>
        <taxon>Acari</taxon>
        <taxon>Acariformes</taxon>
        <taxon>Trombidiformes</taxon>
        <taxon>Prostigmata</taxon>
        <taxon>Eleutherengona</taxon>
        <taxon>Raphignathae</taxon>
        <taxon>Tetranychoidea</taxon>
        <taxon>Tetranychidae</taxon>
        <taxon>Tetranychus</taxon>
    </lineage>
</organism>
<reference evidence="3" key="1">
    <citation type="submission" date="2011-08" db="EMBL/GenBank/DDBJ databases">
        <authorList>
            <person name="Rombauts S."/>
        </authorList>
    </citation>
    <scope>NUCLEOTIDE SEQUENCE</scope>
    <source>
        <strain evidence="3">London</strain>
    </source>
</reference>
<dbReference type="KEGG" id="tut:107362343"/>
<evidence type="ECO:0000256" key="1">
    <source>
        <dbReference type="SAM" id="Coils"/>
    </source>
</evidence>
<gene>
    <name evidence="2" type="primary">107362343</name>
</gene>
<dbReference type="OMA" id="YERMVMV"/>
<name>T1KBX4_TETUR</name>
<accession>T1KBX4</accession>
<dbReference type="EnsemblMetazoa" id="tetur08g05610.1">
    <property type="protein sequence ID" value="tetur08g05610.1"/>
    <property type="gene ID" value="tetur08g05610"/>
</dbReference>
<dbReference type="Proteomes" id="UP000015104">
    <property type="component" value="Unassembled WGS sequence"/>
</dbReference>
<evidence type="ECO:0000313" key="2">
    <source>
        <dbReference type="EnsemblMetazoa" id="tetur08g05610.1"/>
    </source>
</evidence>
<protein>
    <submittedName>
        <fullName evidence="2">Uncharacterized protein</fullName>
    </submittedName>
</protein>
<evidence type="ECO:0000313" key="3">
    <source>
        <dbReference type="Proteomes" id="UP000015104"/>
    </source>
</evidence>
<dbReference type="HOGENOM" id="CLU_2226527_0_0_1"/>
<feature type="coiled-coil region" evidence="1">
    <location>
        <begin position="34"/>
        <end position="100"/>
    </location>
</feature>
<reference evidence="2" key="2">
    <citation type="submission" date="2015-06" db="UniProtKB">
        <authorList>
            <consortium name="EnsemblMetazoa"/>
        </authorList>
    </citation>
    <scope>IDENTIFICATION</scope>
</reference>
<sequence length="106" mass="12519">MADIDLYSDLDWDKFDENNIGSNLNDVAILQDSFDKLEKEKNVVDSELKEIKEKYERMVMVNKILKTNISSLYKTAKAELERKNDRISELTRQIDDLVFRRRTSSK</sequence>
<dbReference type="OrthoDB" id="1938039at2759"/>
<dbReference type="EMBL" id="CAEY01001956">
    <property type="status" value="NOT_ANNOTATED_CDS"/>
    <property type="molecule type" value="Genomic_DNA"/>
</dbReference>
<dbReference type="AlphaFoldDB" id="T1KBX4"/>
<keyword evidence="3" id="KW-1185">Reference proteome</keyword>
<proteinExistence type="predicted"/>
<keyword evidence="1" id="KW-0175">Coiled coil</keyword>